<feature type="transmembrane region" description="Helical" evidence="1">
    <location>
        <begin position="198"/>
        <end position="224"/>
    </location>
</feature>
<feature type="transmembrane region" description="Helical" evidence="1">
    <location>
        <begin position="80"/>
        <end position="104"/>
    </location>
</feature>
<keyword evidence="1" id="KW-0472">Membrane</keyword>
<organism evidence="2 3">
    <name type="scientific">Aeropyrum pernix (strain ATCC 700893 / DSM 11879 / JCM 9820 / NBRC 100138 / K1)</name>
    <dbReference type="NCBI Taxonomy" id="272557"/>
    <lineage>
        <taxon>Archaea</taxon>
        <taxon>Thermoproteota</taxon>
        <taxon>Thermoprotei</taxon>
        <taxon>Desulfurococcales</taxon>
        <taxon>Desulfurococcaceae</taxon>
        <taxon>Aeropyrum</taxon>
    </lineage>
</organism>
<keyword evidence="1" id="KW-1133">Transmembrane helix</keyword>
<accession>Q9YFW4</accession>
<dbReference type="RefSeq" id="WP_010865516.1">
    <property type="nucleotide sequence ID" value="NC_000854.2"/>
</dbReference>
<feature type="transmembrane region" description="Helical" evidence="1">
    <location>
        <begin position="12"/>
        <end position="30"/>
    </location>
</feature>
<feature type="transmembrane region" description="Helical" evidence="1">
    <location>
        <begin position="245"/>
        <end position="266"/>
    </location>
</feature>
<dbReference type="PATRIC" id="fig|272557.25.peg.94"/>
<dbReference type="STRING" id="272557.APE_0136.1"/>
<dbReference type="GeneID" id="1445673"/>
<dbReference type="InterPro" id="IPR012443">
    <property type="entry name" value="DUF1646"/>
</dbReference>
<gene>
    <name evidence="2" type="ordered locus">APE_0136.1</name>
</gene>
<evidence type="ECO:0000313" key="2">
    <source>
        <dbReference type="EMBL" id="BAA79047.2"/>
    </source>
</evidence>
<feature type="transmembrane region" description="Helical" evidence="1">
    <location>
        <begin position="346"/>
        <end position="368"/>
    </location>
</feature>
<feature type="transmembrane region" description="Helical" evidence="1">
    <location>
        <begin position="313"/>
        <end position="334"/>
    </location>
</feature>
<dbReference type="PIRSF" id="PIRSF019205">
    <property type="entry name" value="DUF1646"/>
    <property type="match status" value="1"/>
</dbReference>
<dbReference type="PIR" id="E72768">
    <property type="entry name" value="E72768"/>
</dbReference>
<evidence type="ECO:0000256" key="1">
    <source>
        <dbReference type="SAM" id="Phobius"/>
    </source>
</evidence>
<dbReference type="Proteomes" id="UP000002518">
    <property type="component" value="Chromosome"/>
</dbReference>
<dbReference type="EMBL" id="BA000002">
    <property type="protein sequence ID" value="BAA79047.2"/>
    <property type="molecule type" value="Genomic_DNA"/>
</dbReference>
<dbReference type="EnsemblBacteria" id="BAA79047">
    <property type="protein sequence ID" value="BAA79047"/>
    <property type="gene ID" value="APE_0136.1"/>
</dbReference>
<keyword evidence="3" id="KW-1185">Reference proteome</keyword>
<evidence type="ECO:0000313" key="3">
    <source>
        <dbReference type="Proteomes" id="UP000002518"/>
    </source>
</evidence>
<protein>
    <recommendedName>
        <fullName evidence="4">Cation transporter</fullName>
    </recommendedName>
</protein>
<evidence type="ECO:0008006" key="4">
    <source>
        <dbReference type="Google" id="ProtNLM"/>
    </source>
</evidence>
<feature type="transmembrane region" description="Helical" evidence="1">
    <location>
        <begin position="42"/>
        <end position="59"/>
    </location>
</feature>
<proteinExistence type="predicted"/>
<dbReference type="AlphaFoldDB" id="Q9YFW4"/>
<dbReference type="eggNOG" id="arCOG04052">
    <property type="taxonomic scope" value="Archaea"/>
</dbReference>
<dbReference type="Pfam" id="PF07854">
    <property type="entry name" value="DUF1646"/>
    <property type="match status" value="1"/>
</dbReference>
<keyword evidence="1" id="KW-0812">Transmembrane</keyword>
<feature type="transmembrane region" description="Helical" evidence="1">
    <location>
        <begin position="124"/>
        <end position="153"/>
    </location>
</feature>
<sequence length="376" mass="41054">MAELFIPDEPIIEVTAVLSAILILVLVLPFKVRIVEENLEAFFFIMGLLGVATIYYYGILPTPDSLIGLFIKAFKTPLAIAHVGPIPIGIVQAVVFFGLVFYFFHKHIYSILASTMEKVGIPVFAFILTFLLGLISSVISVIVTAVILAEIAAALNISRERKVKYVVYASFAVGIGAALTPLGEPLSTIAISKLNAHFTYLIDILGVYIVPGIAVSAVAAAYSLRGEVYREGLVKFVYEESINEILLRGFRVFLFVAALELLGASFTPMVKWYFAQLPSWALYWINTISAVVDNATLTAAEMGPFLTEEQIRSALMSLLISGGMLIPGNIPNIVAAGRLRITMNEWARVGVPFGIALLLAYFIVIEVLDIHITLSF</sequence>
<name>Q9YFW4_AERPE</name>
<feature type="transmembrane region" description="Helical" evidence="1">
    <location>
        <begin position="165"/>
        <end position="183"/>
    </location>
</feature>
<reference evidence="2 3" key="1">
    <citation type="journal article" date="1999" name="DNA Res.">
        <title>Complete genome sequence of an aerobic hyper-thermophilic crenarchaeon, Aeropyrum pernix K1.</title>
        <authorList>
            <person name="Kawarabayasi Y."/>
            <person name="Hino Y."/>
            <person name="Horikawa H."/>
            <person name="Yamazaki S."/>
            <person name="Haikawa Y."/>
            <person name="Jin-no K."/>
            <person name="Takahashi M."/>
            <person name="Sekine M."/>
            <person name="Baba S."/>
            <person name="Ankai A."/>
            <person name="Kosugi H."/>
            <person name="Hosoyama A."/>
            <person name="Fukui S."/>
            <person name="Nagai Y."/>
            <person name="Nishijima K."/>
            <person name="Nakazawa H."/>
            <person name="Takamiya M."/>
            <person name="Masuda S."/>
            <person name="Funahashi T."/>
            <person name="Tanaka T."/>
            <person name="Kudoh Y."/>
            <person name="Yamazaki J."/>
            <person name="Kushida N."/>
            <person name="Oguchi A."/>
            <person name="Aoki K."/>
            <person name="Kubota K."/>
            <person name="Nakamura Y."/>
            <person name="Nomura N."/>
            <person name="Sako Y."/>
            <person name="Kikuchi H."/>
        </authorList>
    </citation>
    <scope>NUCLEOTIDE SEQUENCE [LARGE SCALE GENOMIC DNA]</scope>
    <source>
        <strain evidence="3">ATCC 700893 / DSM 11879 / JCM 9820 / NBRC 100138 / K1</strain>
    </source>
</reference>
<dbReference type="KEGG" id="ape:APE_0136.1"/>